<dbReference type="PANTHER" id="PTHR13832">
    <property type="entry name" value="PROTEIN PHOSPHATASE 2C"/>
    <property type="match status" value="1"/>
</dbReference>
<dbReference type="InterPro" id="IPR036457">
    <property type="entry name" value="PPM-type-like_dom_sf"/>
</dbReference>
<feature type="region of interest" description="Disordered" evidence="10">
    <location>
        <begin position="184"/>
        <end position="311"/>
    </location>
</feature>
<evidence type="ECO:0000256" key="10">
    <source>
        <dbReference type="SAM" id="MobiDB-lite"/>
    </source>
</evidence>
<evidence type="ECO:0000259" key="11">
    <source>
        <dbReference type="PROSITE" id="PS51746"/>
    </source>
</evidence>
<dbReference type="InParanoid" id="F6PTJ9"/>
<evidence type="ECO:0000313" key="13">
    <source>
        <dbReference type="Proteomes" id="UP000008144"/>
    </source>
</evidence>
<accession>F6PTJ9</accession>
<evidence type="ECO:0000256" key="2">
    <source>
        <dbReference type="ARBA" id="ARBA00006702"/>
    </source>
</evidence>
<dbReference type="HOGENOM" id="CLU_013173_13_1_1"/>
<dbReference type="EC" id="3.1.3.16" evidence="3"/>
<dbReference type="SMART" id="SM00332">
    <property type="entry name" value="PP2Cc"/>
    <property type="match status" value="1"/>
</dbReference>
<comment type="similarity">
    <text evidence="2 9">Belongs to the PP2C family.</text>
</comment>
<dbReference type="FunCoup" id="F6PTJ9">
    <property type="interactions" value="986"/>
</dbReference>
<feature type="compositionally biased region" description="Low complexity" evidence="10">
    <location>
        <begin position="214"/>
        <end position="227"/>
    </location>
</feature>
<dbReference type="Pfam" id="PF00481">
    <property type="entry name" value="PP2C"/>
    <property type="match status" value="2"/>
</dbReference>
<dbReference type="EMBL" id="EAAA01000234">
    <property type="status" value="NOT_ANNOTATED_CDS"/>
    <property type="molecule type" value="Genomic_DNA"/>
</dbReference>
<feature type="domain" description="PPM-type phosphatase" evidence="11">
    <location>
        <begin position="24"/>
        <end position="524"/>
    </location>
</feature>
<feature type="compositionally biased region" description="Acidic residues" evidence="10">
    <location>
        <begin position="274"/>
        <end position="309"/>
    </location>
</feature>
<dbReference type="STRING" id="7719.ENSCINP00000023878"/>
<dbReference type="PROSITE" id="PS01032">
    <property type="entry name" value="PPM_1"/>
    <property type="match status" value="1"/>
</dbReference>
<protein>
    <recommendedName>
        <fullName evidence="3">protein-serine/threonine phosphatase</fullName>
        <ecNumber evidence="3">3.1.3.16</ecNumber>
    </recommendedName>
</protein>
<dbReference type="Ensembl" id="ENSCINT00000024124.2">
    <property type="protein sequence ID" value="ENSCINP00000023878.2"/>
    <property type="gene ID" value="ENSCING00000012896.2"/>
</dbReference>
<evidence type="ECO:0000256" key="1">
    <source>
        <dbReference type="ARBA" id="ARBA00001936"/>
    </source>
</evidence>
<dbReference type="InterPro" id="IPR001932">
    <property type="entry name" value="PPM-type_phosphatase-like_dom"/>
</dbReference>
<dbReference type="CDD" id="cd00143">
    <property type="entry name" value="PP2Cc"/>
    <property type="match status" value="1"/>
</dbReference>
<reference evidence="12" key="3">
    <citation type="submission" date="2025-08" db="UniProtKB">
        <authorList>
            <consortium name="Ensembl"/>
        </authorList>
    </citation>
    <scope>IDENTIFICATION</scope>
</reference>
<dbReference type="SUPFAM" id="SSF81606">
    <property type="entry name" value="PP2C-like"/>
    <property type="match status" value="1"/>
</dbReference>
<comment type="cofactor">
    <cofactor evidence="1">
        <name>Mn(2+)</name>
        <dbReference type="ChEBI" id="CHEBI:29035"/>
    </cofactor>
</comment>
<dbReference type="PANTHER" id="PTHR13832:SF803">
    <property type="entry name" value="PROTEIN PHOSPHATASE 1G"/>
    <property type="match status" value="1"/>
</dbReference>
<proteinExistence type="inferred from homology"/>
<dbReference type="OMA" id="YCAMKLP"/>
<evidence type="ECO:0000256" key="5">
    <source>
        <dbReference type="ARBA" id="ARBA00022801"/>
    </source>
</evidence>
<dbReference type="AlphaFoldDB" id="F6PTJ9"/>
<dbReference type="Gene3D" id="3.60.40.10">
    <property type="entry name" value="PPM-type phosphatase domain"/>
    <property type="match status" value="2"/>
</dbReference>
<evidence type="ECO:0000256" key="4">
    <source>
        <dbReference type="ARBA" id="ARBA00022723"/>
    </source>
</evidence>
<dbReference type="Proteomes" id="UP000008144">
    <property type="component" value="Chromosome 1"/>
</dbReference>
<dbReference type="GO" id="GO:0005654">
    <property type="term" value="C:nucleoplasm"/>
    <property type="evidence" value="ECO:0000318"/>
    <property type="project" value="GO_Central"/>
</dbReference>
<evidence type="ECO:0000256" key="9">
    <source>
        <dbReference type="RuleBase" id="RU003465"/>
    </source>
</evidence>
<reference evidence="12" key="4">
    <citation type="submission" date="2025-09" db="UniProtKB">
        <authorList>
            <consortium name="Ensembl"/>
        </authorList>
    </citation>
    <scope>IDENTIFICATION</scope>
</reference>
<dbReference type="GeneTree" id="ENSGT00940000158427"/>
<dbReference type="PROSITE" id="PS51746">
    <property type="entry name" value="PPM_2"/>
    <property type="match status" value="1"/>
</dbReference>
<reference evidence="13" key="1">
    <citation type="journal article" date="2002" name="Science">
        <title>The draft genome of Ciona intestinalis: insights into chordate and vertebrate origins.</title>
        <authorList>
            <person name="Dehal P."/>
            <person name="Satou Y."/>
            <person name="Campbell R.K."/>
            <person name="Chapman J."/>
            <person name="Degnan B."/>
            <person name="De Tomaso A."/>
            <person name="Davidson B."/>
            <person name="Di Gregorio A."/>
            <person name="Gelpke M."/>
            <person name="Goodstein D.M."/>
            <person name="Harafuji N."/>
            <person name="Hastings K.E."/>
            <person name="Ho I."/>
            <person name="Hotta K."/>
            <person name="Huang W."/>
            <person name="Kawashima T."/>
            <person name="Lemaire P."/>
            <person name="Martinez D."/>
            <person name="Meinertzhagen I.A."/>
            <person name="Necula S."/>
            <person name="Nonaka M."/>
            <person name="Putnam N."/>
            <person name="Rash S."/>
            <person name="Saiga H."/>
            <person name="Satake M."/>
            <person name="Terry A."/>
            <person name="Yamada L."/>
            <person name="Wang H.G."/>
            <person name="Awazu S."/>
            <person name="Azumi K."/>
            <person name="Boore J."/>
            <person name="Branno M."/>
            <person name="Chin-Bow S."/>
            <person name="DeSantis R."/>
            <person name="Doyle S."/>
            <person name="Francino P."/>
            <person name="Keys D.N."/>
            <person name="Haga S."/>
            <person name="Hayashi H."/>
            <person name="Hino K."/>
            <person name="Imai K.S."/>
            <person name="Inaba K."/>
            <person name="Kano S."/>
            <person name="Kobayashi K."/>
            <person name="Kobayashi M."/>
            <person name="Lee B.I."/>
            <person name="Makabe K.W."/>
            <person name="Manohar C."/>
            <person name="Matassi G."/>
            <person name="Medina M."/>
            <person name="Mochizuki Y."/>
            <person name="Mount S."/>
            <person name="Morishita T."/>
            <person name="Miura S."/>
            <person name="Nakayama A."/>
            <person name="Nishizaka S."/>
            <person name="Nomoto H."/>
            <person name="Ohta F."/>
            <person name="Oishi K."/>
            <person name="Rigoutsos I."/>
            <person name="Sano M."/>
            <person name="Sasaki A."/>
            <person name="Sasakura Y."/>
            <person name="Shoguchi E."/>
            <person name="Shin-i T."/>
            <person name="Spagnuolo A."/>
            <person name="Stainier D."/>
            <person name="Suzuki M.M."/>
            <person name="Tassy O."/>
            <person name="Takatori N."/>
            <person name="Tokuoka M."/>
            <person name="Yagi K."/>
            <person name="Yoshizaki F."/>
            <person name="Wada S."/>
            <person name="Zhang C."/>
            <person name="Hyatt P.D."/>
            <person name="Larimer F."/>
            <person name="Detter C."/>
            <person name="Doggett N."/>
            <person name="Glavina T."/>
            <person name="Hawkins T."/>
            <person name="Richardson P."/>
            <person name="Lucas S."/>
            <person name="Kohara Y."/>
            <person name="Levine M."/>
            <person name="Satoh N."/>
            <person name="Rokhsar D.S."/>
        </authorList>
    </citation>
    <scope>NUCLEOTIDE SEQUENCE [LARGE SCALE GENOMIC DNA]</scope>
</reference>
<evidence type="ECO:0000313" key="12">
    <source>
        <dbReference type="Ensembl" id="ENSCINP00000023878.2"/>
    </source>
</evidence>
<keyword evidence="6" id="KW-0460">Magnesium</keyword>
<name>F6PTJ9_CIOIN</name>
<dbReference type="InterPro" id="IPR015655">
    <property type="entry name" value="PP2C"/>
</dbReference>
<feature type="region of interest" description="Disordered" evidence="10">
    <location>
        <begin position="114"/>
        <end position="142"/>
    </location>
</feature>
<sequence length="526" mass="57975">MGAYLSNPSVEKRSCDVVSENKYSCGVSGMQGWRISMEDAHNCIPEVDEDTGLFAVYDGHGGGEVAMYCSYYFADVLKQTEEYKDGRMGEALKATFMKIDRKLKEPRIIKELKLISEREPGDPPPTEEELTKKDEEEENVEDETRLLYEEATMSIEDLLAKYGRYNSHYLSKVANETKEAIESIKHSSDDVTDDVTTSKSSVNDSGDNAKDVNSSETSPSKSATSASKENEKKIEQTEGKATDNVGDKEDACCNKDTNTQDTNLSNGKQKEEPNAESDFENEDFDEDEEDESEEETSEEEDDEDEEGEENAPSLEALANSASSGIEEPGSDSGTTAVVALLSGLDLHVANAGDSRCVLCRKDGKAFDMSDDHKPEDETELKRITAAGGHVNVQGRVNGGLNLSRAIGDHCYKTNKDIPLEDQMISAMPDVRSVKLEPTDEFMVLACDGIWNVYSSQEVVDFVRSRLHPEKCEKSAENGNGDVEKKKSEKKLSSICEELFDKCLAPDTMGDGTGCDNMTCMIIQFNP</sequence>
<evidence type="ECO:0000256" key="6">
    <source>
        <dbReference type="ARBA" id="ARBA00022842"/>
    </source>
</evidence>
<dbReference type="GO" id="GO:0004722">
    <property type="term" value="F:protein serine/threonine phosphatase activity"/>
    <property type="evidence" value="ECO:0000318"/>
    <property type="project" value="GO_Central"/>
</dbReference>
<evidence type="ECO:0000256" key="7">
    <source>
        <dbReference type="ARBA" id="ARBA00022912"/>
    </source>
</evidence>
<feature type="compositionally biased region" description="Low complexity" evidence="10">
    <location>
        <begin position="194"/>
        <end position="205"/>
    </location>
</feature>
<feature type="compositionally biased region" description="Basic and acidic residues" evidence="10">
    <location>
        <begin position="228"/>
        <end position="253"/>
    </location>
</feature>
<reference evidence="12" key="2">
    <citation type="journal article" date="2008" name="Genome Biol.">
        <title>Improved genome assembly and evidence-based global gene model set for the chordate Ciona intestinalis: new insight into intron and operon populations.</title>
        <authorList>
            <person name="Satou Y."/>
            <person name="Mineta K."/>
            <person name="Ogasawara M."/>
            <person name="Sasakura Y."/>
            <person name="Shoguchi E."/>
            <person name="Ueno K."/>
            <person name="Yamada L."/>
            <person name="Matsumoto J."/>
            <person name="Wasserscheid J."/>
            <person name="Dewar K."/>
            <person name="Wiley G.B."/>
            <person name="Macmil S.L."/>
            <person name="Roe B.A."/>
            <person name="Zeller R.W."/>
            <person name="Hastings K.E."/>
            <person name="Lemaire P."/>
            <person name="Lindquist E."/>
            <person name="Endo T."/>
            <person name="Hotta K."/>
            <person name="Inaba K."/>
        </authorList>
    </citation>
    <scope>NUCLEOTIDE SEQUENCE [LARGE SCALE GENOMIC DNA]</scope>
    <source>
        <strain evidence="12">wild type</strain>
    </source>
</reference>
<feature type="compositionally biased region" description="Polar residues" evidence="10">
    <location>
        <begin position="255"/>
        <end position="267"/>
    </location>
</feature>
<dbReference type="GO" id="GO:0046872">
    <property type="term" value="F:metal ion binding"/>
    <property type="evidence" value="ECO:0007669"/>
    <property type="project" value="UniProtKB-KW"/>
</dbReference>
<keyword evidence="7 9" id="KW-0904">Protein phosphatase</keyword>
<keyword evidence="4" id="KW-0479">Metal-binding</keyword>
<evidence type="ECO:0000256" key="8">
    <source>
        <dbReference type="ARBA" id="ARBA00023211"/>
    </source>
</evidence>
<keyword evidence="5 9" id="KW-0378">Hydrolase</keyword>
<evidence type="ECO:0000256" key="3">
    <source>
        <dbReference type="ARBA" id="ARBA00013081"/>
    </source>
</evidence>
<keyword evidence="8" id="KW-0464">Manganese</keyword>
<dbReference type="GO" id="GO:0007165">
    <property type="term" value="P:signal transduction"/>
    <property type="evidence" value="ECO:0000318"/>
    <property type="project" value="GO_Central"/>
</dbReference>
<dbReference type="InterPro" id="IPR000222">
    <property type="entry name" value="PP2C_BS"/>
</dbReference>
<keyword evidence="13" id="KW-1185">Reference proteome</keyword>
<organism evidence="12 13">
    <name type="scientific">Ciona intestinalis</name>
    <name type="common">Transparent sea squirt</name>
    <name type="synonym">Ascidia intestinalis</name>
    <dbReference type="NCBI Taxonomy" id="7719"/>
    <lineage>
        <taxon>Eukaryota</taxon>
        <taxon>Metazoa</taxon>
        <taxon>Chordata</taxon>
        <taxon>Tunicata</taxon>
        <taxon>Ascidiacea</taxon>
        <taxon>Phlebobranchia</taxon>
        <taxon>Cionidae</taxon>
        <taxon>Ciona</taxon>
    </lineage>
</organism>